<name>A0A7N2L383_QUELO</name>
<reference evidence="13" key="2">
    <citation type="submission" date="2021-01" db="UniProtKB">
        <authorList>
            <consortium name="EnsemblPlants"/>
        </authorList>
    </citation>
    <scope>IDENTIFICATION</scope>
</reference>
<evidence type="ECO:0000256" key="11">
    <source>
        <dbReference type="SAM" id="MobiDB-lite"/>
    </source>
</evidence>
<dbReference type="FunFam" id="1.25.40.10:FF:000010">
    <property type="entry name" value="Stress-induced phosphoprotein 1"/>
    <property type="match status" value="1"/>
</dbReference>
<dbReference type="Gene3D" id="2.20.25.80">
    <property type="entry name" value="WRKY domain"/>
    <property type="match status" value="1"/>
</dbReference>
<accession>A0A7N2L383</accession>
<dbReference type="PROSITE" id="PS50811">
    <property type="entry name" value="WRKY"/>
    <property type="match status" value="1"/>
</dbReference>
<reference evidence="14" key="1">
    <citation type="journal article" date="2016" name="G3 (Bethesda)">
        <title>First Draft Assembly and Annotation of the Genome of a California Endemic Oak Quercus lobata Nee (Fagaceae).</title>
        <authorList>
            <person name="Sork V.L."/>
            <person name="Fitz-Gibbon S.T."/>
            <person name="Puiu D."/>
            <person name="Crepeau M."/>
            <person name="Gugger P.F."/>
            <person name="Sherman R."/>
            <person name="Stevens K."/>
            <person name="Langley C.H."/>
            <person name="Pellegrini M."/>
            <person name="Salzberg S.L."/>
        </authorList>
    </citation>
    <scope>NUCLEOTIDE SEQUENCE [LARGE SCALE GENOMIC DNA]</scope>
    <source>
        <strain evidence="14">cv. SW786</strain>
    </source>
</reference>
<dbReference type="Pfam" id="PF17830">
    <property type="entry name" value="STI1-HOP_DP"/>
    <property type="match status" value="1"/>
</dbReference>
<organism evidence="13 14">
    <name type="scientific">Quercus lobata</name>
    <name type="common">Valley oak</name>
    <dbReference type="NCBI Taxonomy" id="97700"/>
    <lineage>
        <taxon>Eukaryota</taxon>
        <taxon>Viridiplantae</taxon>
        <taxon>Streptophyta</taxon>
        <taxon>Embryophyta</taxon>
        <taxon>Tracheophyta</taxon>
        <taxon>Spermatophyta</taxon>
        <taxon>Magnoliopsida</taxon>
        <taxon>eudicotyledons</taxon>
        <taxon>Gunneridae</taxon>
        <taxon>Pentapetalae</taxon>
        <taxon>rosids</taxon>
        <taxon>fabids</taxon>
        <taxon>Fagales</taxon>
        <taxon>Fagaceae</taxon>
        <taxon>Quercus</taxon>
    </lineage>
</organism>
<keyword evidence="9" id="KW-0539">Nucleus</keyword>
<evidence type="ECO:0000256" key="1">
    <source>
        <dbReference type="ARBA" id="ARBA00004123"/>
    </source>
</evidence>
<feature type="repeat" description="TPR" evidence="10">
    <location>
        <begin position="77"/>
        <end position="110"/>
    </location>
</feature>
<evidence type="ECO:0000256" key="9">
    <source>
        <dbReference type="ARBA" id="ARBA00023242"/>
    </source>
</evidence>
<dbReference type="GO" id="GO:0043565">
    <property type="term" value="F:sequence-specific DNA binding"/>
    <property type="evidence" value="ECO:0007669"/>
    <property type="project" value="InterPro"/>
</dbReference>
<evidence type="ECO:0000259" key="12">
    <source>
        <dbReference type="PROSITE" id="PS50811"/>
    </source>
</evidence>
<dbReference type="PANTHER" id="PTHR22904">
    <property type="entry name" value="TPR REPEAT CONTAINING PROTEIN"/>
    <property type="match status" value="1"/>
</dbReference>
<evidence type="ECO:0000256" key="3">
    <source>
        <dbReference type="ARBA" id="ARBA00022490"/>
    </source>
</evidence>
<evidence type="ECO:0000256" key="5">
    <source>
        <dbReference type="ARBA" id="ARBA00022803"/>
    </source>
</evidence>
<dbReference type="Pfam" id="PF00515">
    <property type="entry name" value="TPR_1"/>
    <property type="match status" value="1"/>
</dbReference>
<keyword evidence="6" id="KW-0805">Transcription regulation</keyword>
<dbReference type="InterPro" id="IPR019734">
    <property type="entry name" value="TPR_rpt"/>
</dbReference>
<dbReference type="GO" id="GO:0051879">
    <property type="term" value="F:Hsp90 protein binding"/>
    <property type="evidence" value="ECO:0007669"/>
    <property type="project" value="TreeGrafter"/>
</dbReference>
<protein>
    <recommendedName>
        <fullName evidence="12">WRKY domain-containing protein</fullName>
    </recommendedName>
</protein>
<feature type="domain" description="WRKY" evidence="12">
    <location>
        <begin position="157"/>
        <end position="221"/>
    </location>
</feature>
<dbReference type="InterPro" id="IPR003657">
    <property type="entry name" value="WRKY_dom"/>
</dbReference>
<feature type="repeat" description="TPR" evidence="10">
    <location>
        <begin position="423"/>
        <end position="456"/>
    </location>
</feature>
<dbReference type="GO" id="GO:0005737">
    <property type="term" value="C:cytoplasm"/>
    <property type="evidence" value="ECO:0007669"/>
    <property type="project" value="UniProtKB-SubCell"/>
</dbReference>
<dbReference type="PROSITE" id="PS50005">
    <property type="entry name" value="TPR"/>
    <property type="match status" value="3"/>
</dbReference>
<feature type="region of interest" description="Disordered" evidence="11">
    <location>
        <begin position="556"/>
        <end position="575"/>
    </location>
</feature>
<feature type="compositionally biased region" description="Basic and acidic residues" evidence="11">
    <location>
        <begin position="556"/>
        <end position="569"/>
    </location>
</feature>
<dbReference type="Pfam" id="PF13432">
    <property type="entry name" value="TPR_16"/>
    <property type="match status" value="1"/>
</dbReference>
<keyword evidence="7" id="KW-0238">DNA-binding</keyword>
<dbReference type="InterPro" id="IPR036576">
    <property type="entry name" value="WRKY_dom_sf"/>
</dbReference>
<keyword evidence="3" id="KW-0963">Cytoplasm</keyword>
<dbReference type="InterPro" id="IPR011990">
    <property type="entry name" value="TPR-like_helical_dom_sf"/>
</dbReference>
<dbReference type="InParanoid" id="A0A7N2L383"/>
<dbReference type="Gene3D" id="1.10.260.100">
    <property type="match status" value="1"/>
</dbReference>
<evidence type="ECO:0000256" key="7">
    <source>
        <dbReference type="ARBA" id="ARBA00023125"/>
    </source>
</evidence>
<comment type="subcellular location">
    <subcellularLocation>
        <location evidence="2">Cytoplasm</location>
    </subcellularLocation>
    <subcellularLocation>
        <location evidence="1">Nucleus</location>
    </subcellularLocation>
</comment>
<keyword evidence="8" id="KW-0804">Transcription</keyword>
<evidence type="ECO:0000256" key="4">
    <source>
        <dbReference type="ARBA" id="ARBA00022737"/>
    </source>
</evidence>
<evidence type="ECO:0000256" key="6">
    <source>
        <dbReference type="ARBA" id="ARBA00023015"/>
    </source>
</evidence>
<evidence type="ECO:0000256" key="10">
    <source>
        <dbReference type="PROSITE-ProRule" id="PRU00339"/>
    </source>
</evidence>
<sequence>MRIYQVTAEEAEVISYFLFGGIYAKANKPHSFRGTQIQSHALAEQAKANAYAAFSSGDFSTAVRHFSTAMSVGPSNYLLYSNRSAAYARLHQYSEALADAEKAVKLKPDWSRGYCRLGAAHLGLGQLDEAVTAYNKGLEFDPCDEGLKAGLVNCYEKMNDDSNDGYKWRIYGQKHVKGSNYTRSYYKCAYPTCPVKKKVERSPAGHITETIYKGSHNHPKSAEESSSDSEDQGSSCVCELTGSSDSENEGAAETREEERVGDGDEPNLKKRHVPNLLLMTYAVTEPKITKQTRSEVRGSNGNPRQGASLVLSSFKGMLSWPKMWHKLTVNPTTQAYLQNNDFVRMMHELHNNYLKDKRVIQALGVLLNINIWTPTSVDAEIPQSSSLLSLQPERKKSAQIELAKELDLMELTADEGMDRESQACKEQEMGNAAYTKNDFDTAIAHYTKVMELDDGNISCLMNRAVAYLAIGQYDECIKDCDEVVERGRQLKSGSKMIAITLNRKGIALVKMAKHSKDYEPAIETFQKALSEHCIPGTLKKLNDAEQAKRELEQQEYFDTKLADEEHEKGIPFQNT</sequence>
<dbReference type="GO" id="GO:0005634">
    <property type="term" value="C:nucleus"/>
    <property type="evidence" value="ECO:0007669"/>
    <property type="project" value="UniProtKB-SubCell"/>
</dbReference>
<keyword evidence="5 10" id="KW-0802">TPR repeat</keyword>
<feature type="compositionally biased region" description="Basic and acidic residues" evidence="11">
    <location>
        <begin position="252"/>
        <end position="268"/>
    </location>
</feature>
<dbReference type="FunFam" id="2.20.25.80:FF:000006">
    <property type="entry name" value="WRKY transcription factor"/>
    <property type="match status" value="1"/>
</dbReference>
<keyword evidence="4" id="KW-0677">Repeat</keyword>
<feature type="repeat" description="TPR" evidence="10">
    <location>
        <begin position="111"/>
        <end position="144"/>
    </location>
</feature>
<dbReference type="SMART" id="SM00774">
    <property type="entry name" value="WRKY"/>
    <property type="match status" value="1"/>
</dbReference>
<dbReference type="PROSITE" id="PS50293">
    <property type="entry name" value="TPR_REGION"/>
    <property type="match status" value="1"/>
</dbReference>
<dbReference type="AlphaFoldDB" id="A0A7N2L383"/>
<dbReference type="InterPro" id="IPR041243">
    <property type="entry name" value="STI1/HOP_DP"/>
</dbReference>
<evidence type="ECO:0000256" key="2">
    <source>
        <dbReference type="ARBA" id="ARBA00004496"/>
    </source>
</evidence>
<evidence type="ECO:0000313" key="14">
    <source>
        <dbReference type="Proteomes" id="UP000594261"/>
    </source>
</evidence>
<dbReference type="EnsemblPlants" id="QL02p102882:mrna">
    <property type="protein sequence ID" value="QL02p102882:mrna"/>
    <property type="gene ID" value="QL02p102882"/>
</dbReference>
<dbReference type="Proteomes" id="UP000594261">
    <property type="component" value="Chromosome 2"/>
</dbReference>
<dbReference type="FunFam" id="1.25.40.10:FF:000020">
    <property type="entry name" value="Stress-induced phosphoprotein 1"/>
    <property type="match status" value="1"/>
</dbReference>
<dbReference type="Pfam" id="PF03106">
    <property type="entry name" value="WRKY"/>
    <property type="match status" value="1"/>
</dbReference>
<dbReference type="PANTHER" id="PTHR22904:SF533">
    <property type="entry name" value="HSP70-HSP90 ORGANIZING PROTEIN 3"/>
    <property type="match status" value="1"/>
</dbReference>
<dbReference type="GO" id="GO:0003700">
    <property type="term" value="F:DNA-binding transcription factor activity"/>
    <property type="evidence" value="ECO:0007669"/>
    <property type="project" value="InterPro"/>
</dbReference>
<dbReference type="Gramene" id="QL02p102882:mrna">
    <property type="protein sequence ID" value="QL02p102882:mrna"/>
    <property type="gene ID" value="QL02p102882"/>
</dbReference>
<feature type="region of interest" description="Disordered" evidence="11">
    <location>
        <begin position="208"/>
        <end position="271"/>
    </location>
</feature>
<dbReference type="Gene3D" id="1.25.40.10">
    <property type="entry name" value="Tetratricopeptide repeat domain"/>
    <property type="match status" value="2"/>
</dbReference>
<evidence type="ECO:0000256" key="8">
    <source>
        <dbReference type="ARBA" id="ARBA00023163"/>
    </source>
</evidence>
<keyword evidence="14" id="KW-1185">Reference proteome</keyword>
<evidence type="ECO:0000313" key="13">
    <source>
        <dbReference type="EnsemblPlants" id="QL02p102882:mrna"/>
    </source>
</evidence>
<proteinExistence type="predicted"/>
<dbReference type="SUPFAM" id="SSF48452">
    <property type="entry name" value="TPR-like"/>
    <property type="match status" value="2"/>
</dbReference>
<dbReference type="SMART" id="SM00028">
    <property type="entry name" value="TPR"/>
    <property type="match status" value="6"/>
</dbReference>
<dbReference type="SUPFAM" id="SSF118290">
    <property type="entry name" value="WRKY DNA-binding domain"/>
    <property type="match status" value="1"/>
</dbReference>